<organism evidence="10 11">
    <name type="scientific">Gadus morhua</name>
    <name type="common">Atlantic cod</name>
    <dbReference type="NCBI Taxonomy" id="8049"/>
    <lineage>
        <taxon>Eukaryota</taxon>
        <taxon>Metazoa</taxon>
        <taxon>Chordata</taxon>
        <taxon>Craniata</taxon>
        <taxon>Vertebrata</taxon>
        <taxon>Euteleostomi</taxon>
        <taxon>Actinopterygii</taxon>
        <taxon>Neopterygii</taxon>
        <taxon>Teleostei</taxon>
        <taxon>Neoteleostei</taxon>
        <taxon>Acanthomorphata</taxon>
        <taxon>Zeiogadaria</taxon>
        <taxon>Gadariae</taxon>
        <taxon>Gadiformes</taxon>
        <taxon>Gadoidei</taxon>
        <taxon>Gadidae</taxon>
        <taxon>Gadus</taxon>
    </lineage>
</organism>
<keyword evidence="4 8" id="KW-0720">Serine protease</keyword>
<dbReference type="PROSITE" id="PS50240">
    <property type="entry name" value="TRYPSIN_DOM"/>
    <property type="match status" value="1"/>
</dbReference>
<keyword evidence="2 8" id="KW-0645">Protease</keyword>
<dbReference type="InterPro" id="IPR001314">
    <property type="entry name" value="Peptidase_S1A"/>
</dbReference>
<evidence type="ECO:0000313" key="10">
    <source>
        <dbReference type="Ensembl" id="ENSGMOP00000039363.1"/>
    </source>
</evidence>
<dbReference type="OrthoDB" id="10012881at2759"/>
<proteinExistence type="predicted"/>
<dbReference type="SMART" id="SM00020">
    <property type="entry name" value="Tryp_SPc"/>
    <property type="match status" value="1"/>
</dbReference>
<dbReference type="Gene3D" id="2.40.10.10">
    <property type="entry name" value="Trypsin-like serine proteases"/>
    <property type="match status" value="2"/>
</dbReference>
<evidence type="ECO:0000256" key="8">
    <source>
        <dbReference type="RuleBase" id="RU363034"/>
    </source>
</evidence>
<dbReference type="PROSITE" id="PS00135">
    <property type="entry name" value="TRYPSIN_SER"/>
    <property type="match status" value="1"/>
</dbReference>
<dbReference type="InterPro" id="IPR033116">
    <property type="entry name" value="TRYPSIN_SER"/>
</dbReference>
<keyword evidence="5" id="KW-1015">Disulfide bond</keyword>
<evidence type="ECO:0000256" key="5">
    <source>
        <dbReference type="ARBA" id="ARBA00023157"/>
    </source>
</evidence>
<dbReference type="InterPro" id="IPR050127">
    <property type="entry name" value="Serine_Proteases_S1"/>
</dbReference>
<dbReference type="PRINTS" id="PR00722">
    <property type="entry name" value="CHYMOTRYPSIN"/>
</dbReference>
<name>A0ABZ3NPQ0_GADMO</name>
<dbReference type="InterPro" id="IPR043504">
    <property type="entry name" value="Peptidase_S1_PA_chymotrypsin"/>
</dbReference>
<evidence type="ECO:0000256" key="3">
    <source>
        <dbReference type="ARBA" id="ARBA00022801"/>
    </source>
</evidence>
<reference evidence="10" key="1">
    <citation type="submission" date="2025-08" db="UniProtKB">
        <authorList>
            <consortium name="Ensembl"/>
        </authorList>
    </citation>
    <scope>IDENTIFICATION</scope>
</reference>
<dbReference type="PANTHER" id="PTHR24264:SF68">
    <property type="entry name" value="TRYPSIN-3-LIKE"/>
    <property type="match status" value="1"/>
</dbReference>
<evidence type="ECO:0000256" key="1">
    <source>
        <dbReference type="ARBA" id="ARBA00004239"/>
    </source>
</evidence>
<evidence type="ECO:0000256" key="7">
    <source>
        <dbReference type="ARBA" id="ARBA00038868"/>
    </source>
</evidence>
<dbReference type="SUPFAM" id="SSF50494">
    <property type="entry name" value="Trypsin-like serine proteases"/>
    <property type="match status" value="1"/>
</dbReference>
<reference evidence="10" key="2">
    <citation type="submission" date="2025-09" db="UniProtKB">
        <authorList>
            <consortium name="Ensembl"/>
        </authorList>
    </citation>
    <scope>IDENTIFICATION</scope>
</reference>
<dbReference type="InterPro" id="IPR018114">
    <property type="entry name" value="TRYPSIN_HIS"/>
</dbReference>
<evidence type="ECO:0000256" key="6">
    <source>
        <dbReference type="ARBA" id="ARBA00036320"/>
    </source>
</evidence>
<dbReference type="InterPro" id="IPR001254">
    <property type="entry name" value="Trypsin_dom"/>
</dbReference>
<feature type="domain" description="Peptidase S1" evidence="9">
    <location>
        <begin position="84"/>
        <end position="306"/>
    </location>
</feature>
<dbReference type="GeneTree" id="ENSGT01050000244883"/>
<accession>A0ABZ3NPQ0</accession>
<dbReference type="PROSITE" id="PS00134">
    <property type="entry name" value="TRYPSIN_HIS"/>
    <property type="match status" value="1"/>
</dbReference>
<comment type="catalytic activity">
    <reaction evidence="6">
        <text>Preferential cleavage: Arg-|-Xaa, Lys-|-Xaa.</text>
        <dbReference type="EC" id="3.4.21.4"/>
    </reaction>
</comment>
<keyword evidence="11" id="KW-1185">Reference proteome</keyword>
<dbReference type="InterPro" id="IPR009003">
    <property type="entry name" value="Peptidase_S1_PA"/>
</dbReference>
<sequence length="309" mass="33590">MLSRWGGGLRVEGVVSGDCGMRWGHMRPASPMHHGGFLAGIKAVGSIVLMSRLAPGKLDSDSMIPLIVLALLGAAAAAPMEDKIVGGYQCEAHSQAHQVSLNLGYHYCGGSLINDGWIISAAHCWQNPYSQIAILGENHIWQYEGTEQYMSVDAIYWHQSYDYRTLDYDIMLMRLTQPAMLNQYVKPVALPTACPVAGDQCVVSGWGNIYSDSVFNPFYLQCLELPILSAEDCSNSYPGMITERMVCAGFLEGGKDSCQGDSGGPLVCNGELQGIVSWGQGCAQPNFPGVYTKVCTLMPWINEILTNYS</sequence>
<dbReference type="CDD" id="cd00190">
    <property type="entry name" value="Tryp_SPc"/>
    <property type="match status" value="1"/>
</dbReference>
<protein>
    <recommendedName>
        <fullName evidence="7">trypsin</fullName>
        <ecNumber evidence="7">3.4.21.4</ecNumber>
    </recommendedName>
</protein>
<keyword evidence="3 8" id="KW-0378">Hydrolase</keyword>
<comment type="subcellular location">
    <subcellularLocation>
        <location evidence="1">Secreted</location>
        <location evidence="1">Extracellular space</location>
    </subcellularLocation>
</comment>
<evidence type="ECO:0000256" key="2">
    <source>
        <dbReference type="ARBA" id="ARBA00022670"/>
    </source>
</evidence>
<evidence type="ECO:0000259" key="9">
    <source>
        <dbReference type="PROSITE" id="PS50240"/>
    </source>
</evidence>
<evidence type="ECO:0000256" key="4">
    <source>
        <dbReference type="ARBA" id="ARBA00022825"/>
    </source>
</evidence>
<dbReference type="EC" id="3.4.21.4" evidence="7"/>
<dbReference type="Pfam" id="PF00089">
    <property type="entry name" value="Trypsin"/>
    <property type="match status" value="1"/>
</dbReference>
<gene>
    <name evidence="10" type="primary">LOC115553673</name>
</gene>
<dbReference type="Proteomes" id="UP000694546">
    <property type="component" value="Chromosome 11"/>
</dbReference>
<dbReference type="PANTHER" id="PTHR24264">
    <property type="entry name" value="TRYPSIN-RELATED"/>
    <property type="match status" value="1"/>
</dbReference>
<evidence type="ECO:0000313" key="11">
    <source>
        <dbReference type="Proteomes" id="UP000694546"/>
    </source>
</evidence>
<dbReference type="Ensembl" id="ENSGMOT00000039516.1">
    <property type="protein sequence ID" value="ENSGMOP00000039363.1"/>
    <property type="gene ID" value="ENSGMOG00000013703.2"/>
</dbReference>